<comment type="subcellular location">
    <subcellularLocation>
        <location evidence="1">Cytoplasm</location>
    </subcellularLocation>
</comment>
<comment type="similarity">
    <text evidence="2">Belongs to the relaxosome TraM family.</text>
</comment>
<evidence type="ECO:0000256" key="4">
    <source>
        <dbReference type="ARBA" id="ARBA00022490"/>
    </source>
</evidence>
<dbReference type="SUPFAM" id="SSF47729">
    <property type="entry name" value="IHF-like DNA-binding proteins"/>
    <property type="match status" value="1"/>
</dbReference>
<geneLocation type="plasmid" evidence="9">
    <name>pAsa5</name>
</geneLocation>
<dbReference type="InterPro" id="IPR007925">
    <property type="entry name" value="TRelaxosome_TraM"/>
</dbReference>
<evidence type="ECO:0000256" key="5">
    <source>
        <dbReference type="ARBA" id="ARBA00022971"/>
    </source>
</evidence>
<name>A0A1Q4MF66_AERSS</name>
<dbReference type="InterPro" id="IPR010992">
    <property type="entry name" value="IHF-like_DNA-bd_dom_sf"/>
</dbReference>
<dbReference type="GO" id="GO:0003677">
    <property type="term" value="F:DNA binding"/>
    <property type="evidence" value="ECO:0007669"/>
    <property type="project" value="UniProtKB-KW"/>
</dbReference>
<dbReference type="InterPro" id="IPR042073">
    <property type="entry name" value="TraM_DNA-bd"/>
</dbReference>
<keyword evidence="7" id="KW-0238">DNA-binding</keyword>
<organism evidence="9">
    <name type="scientific">Aeromonas salmonicida subsp. salmonicida</name>
    <dbReference type="NCBI Taxonomy" id="29491"/>
    <lineage>
        <taxon>Bacteria</taxon>
        <taxon>Pseudomonadati</taxon>
        <taxon>Pseudomonadota</taxon>
        <taxon>Gammaproteobacteria</taxon>
        <taxon>Aeromonadales</taxon>
        <taxon>Aeromonadaceae</taxon>
        <taxon>Aeromonas</taxon>
    </lineage>
</organism>
<dbReference type="NCBIfam" id="NF010267">
    <property type="entry name" value="PRK13713.1"/>
    <property type="match status" value="1"/>
</dbReference>
<sequence length="122" mass="13905">MPRVQVYLKHNCIDEIHELVEEDIQAGANPAEVSFSSKACMLLELGLRVYNLRRSEHAGSGHDDFDRVLLQTCLESMFLSQHLTAKLGNMEKGEKELLRVSIDRKVAEKMEPFFPATDDEQD</sequence>
<dbReference type="Gene3D" id="1.10.10.450">
    <property type="entry name" value="TraM protein, DNA-binding"/>
    <property type="match status" value="1"/>
</dbReference>
<proteinExistence type="inferred from homology"/>
<evidence type="ECO:0000313" key="9">
    <source>
        <dbReference type="EMBL" id="ASD49321.1"/>
    </source>
</evidence>
<keyword evidence="8" id="KW-0804">Transcription</keyword>
<protein>
    <recommendedName>
        <fullName evidence="3">Relaxosome protein TraM</fullName>
    </recommendedName>
</protein>
<reference evidence="9" key="1">
    <citation type="submission" date="2017-01" db="EMBL/GenBank/DDBJ databases">
        <title>Plasmid composition in Aeromonas salmonicida subsp. salmonicida 01-B526 unravels unsuspected type three secretion system loss patterns.</title>
        <authorList>
            <person name="Tanaka K.H."/>
            <person name="Vincent A.T."/>
            <person name="Emond-Rheault J.-G."/>
            <person name="Adamczuk M."/>
            <person name="Frenette M."/>
            <person name="Charette S.J."/>
        </authorList>
    </citation>
    <scope>NUCLEOTIDE SEQUENCE</scope>
    <source>
        <strain evidence="9">01-B526</strain>
        <plasmid evidence="9">pAsa5</plasmid>
    </source>
</reference>
<dbReference type="CDD" id="cd14804">
    <property type="entry name" value="Tra_M"/>
    <property type="match status" value="1"/>
</dbReference>
<keyword evidence="4" id="KW-0963">Cytoplasm</keyword>
<dbReference type="Pfam" id="PF05261">
    <property type="entry name" value="Tra_M"/>
    <property type="match status" value="1"/>
</dbReference>
<evidence type="ECO:0000256" key="2">
    <source>
        <dbReference type="ARBA" id="ARBA00008859"/>
    </source>
</evidence>
<dbReference type="OMA" id="NCIDEIH"/>
<dbReference type="RefSeq" id="WP_005321074.1">
    <property type="nucleotide sequence ID" value="NZ_CDDW01000063.1"/>
</dbReference>
<evidence type="ECO:0000256" key="3">
    <source>
        <dbReference type="ARBA" id="ARBA00020534"/>
    </source>
</evidence>
<evidence type="ECO:0000256" key="7">
    <source>
        <dbReference type="ARBA" id="ARBA00023125"/>
    </source>
</evidence>
<keyword evidence="6" id="KW-0805">Transcription regulation</keyword>
<accession>A0A1Q4MF66</accession>
<keyword evidence="9" id="KW-0614">Plasmid</keyword>
<evidence type="ECO:0000256" key="1">
    <source>
        <dbReference type="ARBA" id="ARBA00004496"/>
    </source>
</evidence>
<evidence type="ECO:0000256" key="8">
    <source>
        <dbReference type="ARBA" id="ARBA00023163"/>
    </source>
</evidence>
<dbReference type="EMBL" id="KY555069">
    <property type="protein sequence ID" value="ASD49321.1"/>
    <property type="molecule type" value="Genomic_DNA"/>
</dbReference>
<keyword evidence="5" id="KW-0184">Conjugation</keyword>
<evidence type="ECO:0000256" key="6">
    <source>
        <dbReference type="ARBA" id="ARBA00023015"/>
    </source>
</evidence>
<dbReference type="AlphaFoldDB" id="A0A1Q4MF66"/>
<dbReference type="GO" id="GO:0005737">
    <property type="term" value="C:cytoplasm"/>
    <property type="evidence" value="ECO:0007669"/>
    <property type="project" value="UniProtKB-SubCell"/>
</dbReference>
<gene>
    <name evidence="9" type="primary">traM</name>
</gene>